<dbReference type="GO" id="GO:0009815">
    <property type="term" value="F:1-aminocyclopropane-1-carboxylate oxidase activity"/>
    <property type="evidence" value="ECO:0007669"/>
    <property type="project" value="UniProtKB-EC"/>
</dbReference>
<evidence type="ECO:0000256" key="7">
    <source>
        <dbReference type="ARBA" id="ARBA00037892"/>
    </source>
</evidence>
<dbReference type="AlphaFoldDB" id="A0A438JGG6"/>
<evidence type="ECO:0000256" key="10">
    <source>
        <dbReference type="SAM" id="MobiDB-lite"/>
    </source>
</evidence>
<evidence type="ECO:0000256" key="6">
    <source>
        <dbReference type="ARBA" id="ARBA00023004"/>
    </source>
</evidence>
<dbReference type="FunFam" id="2.60.120.330:FF:000002">
    <property type="entry name" value="1-aminocyclopropane-1-carboxylate oxidase 1"/>
    <property type="match status" value="1"/>
</dbReference>
<keyword evidence="6 9" id="KW-0408">Iron</keyword>
<dbReference type="GO" id="GO:0046872">
    <property type="term" value="F:metal ion binding"/>
    <property type="evidence" value="ECO:0007669"/>
    <property type="project" value="UniProtKB-KW"/>
</dbReference>
<feature type="domain" description="Fe2OG dioxygenase" evidence="11">
    <location>
        <begin position="281"/>
        <end position="381"/>
    </location>
</feature>
<gene>
    <name evidence="12" type="primary">ACO_1</name>
    <name evidence="12" type="ORF">CK203_014657</name>
</gene>
<comment type="caution">
    <text evidence="12">The sequence shown here is derived from an EMBL/GenBank/DDBJ whole genome shotgun (WGS) entry which is preliminary data.</text>
</comment>
<dbReference type="InterPro" id="IPR005123">
    <property type="entry name" value="Oxoglu/Fe-dep_dioxygenase_dom"/>
</dbReference>
<dbReference type="GO" id="GO:0071398">
    <property type="term" value="P:cellular response to fatty acid"/>
    <property type="evidence" value="ECO:0007669"/>
    <property type="project" value="UniProtKB-ARBA"/>
</dbReference>
<dbReference type="Proteomes" id="UP000288805">
    <property type="component" value="Unassembled WGS sequence"/>
</dbReference>
<accession>A0A438JGG6</accession>
<dbReference type="InterPro" id="IPR027443">
    <property type="entry name" value="IPNS-like_sf"/>
</dbReference>
<dbReference type="Gene3D" id="2.60.120.330">
    <property type="entry name" value="B-lactam Antibiotic, Isopenicillin N Synthase, Chain"/>
    <property type="match status" value="1"/>
</dbReference>
<dbReference type="Pfam" id="PF03171">
    <property type="entry name" value="2OG-FeII_Oxy"/>
    <property type="match status" value="1"/>
</dbReference>
<name>A0A438JGG6_VITVI</name>
<sequence>MHGKSSSHPGLAKNQSRKGRVTKVGPNHLSMMAQQGRRDHGPWPWIQPKEGRGPSGCVHIHPPRVLPHSLLSFSRLPLLEMPINWRPPPHRLMHRFTNTQREKQLRESEIHREMESFPVINMENLNGQERAATMENIKDACENWGFFESFTELGYGGFMVFLQLVNHGISHELMDTVERLTKEHYKKCMEQRFKEMVASKGLEAVQSEINDLDWESTFFLRHLPTSNMSEIPDLEEDYRKAMKEFTAHLEKLAELLLDLLCENLGLEKGYLKKAFYGSQGPSFGTKVSNYPPCPQPELIKGLRAHTDAGGIILLFQDDKVSGLQLLKDGQWIDVPPMRHSIVINLGDQLEVITNGKYKSVVHRVIAQTDGNRMSLASFYNPGSDAVIYPAPALVEKEKETSEVYPKFVFEDYMKLYAGLKFQAKEPRFEAMKAMEPTVNLGPIATV</sequence>
<evidence type="ECO:0000256" key="5">
    <source>
        <dbReference type="ARBA" id="ARBA00023002"/>
    </source>
</evidence>
<dbReference type="EC" id="1.14.17.4" evidence="8"/>
<organism evidence="12 13">
    <name type="scientific">Vitis vinifera</name>
    <name type="common">Grape</name>
    <dbReference type="NCBI Taxonomy" id="29760"/>
    <lineage>
        <taxon>Eukaryota</taxon>
        <taxon>Viridiplantae</taxon>
        <taxon>Streptophyta</taxon>
        <taxon>Embryophyta</taxon>
        <taxon>Tracheophyta</taxon>
        <taxon>Spermatophyta</taxon>
        <taxon>Magnoliopsida</taxon>
        <taxon>eudicotyledons</taxon>
        <taxon>Gunneridae</taxon>
        <taxon>Pentapetalae</taxon>
        <taxon>rosids</taxon>
        <taxon>Vitales</taxon>
        <taxon>Vitaceae</taxon>
        <taxon>Viteae</taxon>
        <taxon>Vitis</taxon>
    </lineage>
</organism>
<keyword evidence="4" id="KW-0847">Vitamin C</keyword>
<feature type="region of interest" description="Disordered" evidence="10">
    <location>
        <begin position="1"/>
        <end position="23"/>
    </location>
</feature>
<comment type="pathway">
    <text evidence="7">Alkene biosynthesis; ethylene biosynthesis via S-adenosyl-L-methionine; ethylene from S-adenosyl-L-methionine: step 2/2.</text>
</comment>
<evidence type="ECO:0000256" key="3">
    <source>
        <dbReference type="ARBA" id="ARBA00022723"/>
    </source>
</evidence>
<keyword evidence="5 9" id="KW-0560">Oxidoreductase</keyword>
<dbReference type="SUPFAM" id="SSF51197">
    <property type="entry name" value="Clavaminate synthase-like"/>
    <property type="match status" value="1"/>
</dbReference>
<dbReference type="InterPro" id="IPR050295">
    <property type="entry name" value="Plant_2OG-oxidoreductases"/>
</dbReference>
<dbReference type="PROSITE" id="PS51471">
    <property type="entry name" value="FE2OG_OXY"/>
    <property type="match status" value="1"/>
</dbReference>
<dbReference type="PANTHER" id="PTHR47991">
    <property type="entry name" value="OXOGLUTARATE/IRON-DEPENDENT DIOXYGENASE"/>
    <property type="match status" value="1"/>
</dbReference>
<evidence type="ECO:0000256" key="9">
    <source>
        <dbReference type="RuleBase" id="RU003682"/>
    </source>
</evidence>
<evidence type="ECO:0000259" key="11">
    <source>
        <dbReference type="PROSITE" id="PS51471"/>
    </source>
</evidence>
<evidence type="ECO:0000313" key="13">
    <source>
        <dbReference type="Proteomes" id="UP000288805"/>
    </source>
</evidence>
<keyword evidence="2" id="KW-0266">Ethylene biosynthesis</keyword>
<proteinExistence type="inferred from homology"/>
<evidence type="ECO:0000256" key="4">
    <source>
        <dbReference type="ARBA" id="ARBA00022896"/>
    </source>
</evidence>
<reference evidence="12 13" key="1">
    <citation type="journal article" date="2018" name="PLoS Genet.">
        <title>Population sequencing reveals clonal diversity and ancestral inbreeding in the grapevine cultivar Chardonnay.</title>
        <authorList>
            <person name="Roach M.J."/>
            <person name="Johnson D.L."/>
            <person name="Bohlmann J."/>
            <person name="van Vuuren H.J."/>
            <person name="Jones S.J."/>
            <person name="Pretorius I.S."/>
            <person name="Schmidt S.A."/>
            <person name="Borneman A.R."/>
        </authorList>
    </citation>
    <scope>NUCLEOTIDE SEQUENCE [LARGE SCALE GENOMIC DNA]</scope>
    <source>
        <strain evidence="13">cv. Chardonnay</strain>
        <tissue evidence="12">Leaf</tissue>
    </source>
</reference>
<protein>
    <recommendedName>
        <fullName evidence="8">aminocyclopropanecarboxylate oxidase</fullName>
        <ecNumber evidence="8">1.14.17.4</ecNumber>
    </recommendedName>
</protein>
<evidence type="ECO:0000256" key="2">
    <source>
        <dbReference type="ARBA" id="ARBA00022666"/>
    </source>
</evidence>
<evidence type="ECO:0000313" key="12">
    <source>
        <dbReference type="EMBL" id="RVX08030.1"/>
    </source>
</evidence>
<evidence type="ECO:0000256" key="1">
    <source>
        <dbReference type="ARBA" id="ARBA00008056"/>
    </source>
</evidence>
<dbReference type="GO" id="GO:0031418">
    <property type="term" value="F:L-ascorbic acid binding"/>
    <property type="evidence" value="ECO:0007669"/>
    <property type="project" value="UniProtKB-KW"/>
</dbReference>
<dbReference type="InterPro" id="IPR044861">
    <property type="entry name" value="IPNS-like_FE2OG_OXY"/>
</dbReference>
<keyword evidence="3 9" id="KW-0479">Metal-binding</keyword>
<comment type="similarity">
    <text evidence="1 9">Belongs to the iron/ascorbate-dependent oxidoreductase family.</text>
</comment>
<evidence type="ECO:0000256" key="8">
    <source>
        <dbReference type="ARBA" id="ARBA00039090"/>
    </source>
</evidence>
<dbReference type="GO" id="GO:0009693">
    <property type="term" value="P:ethylene biosynthetic process"/>
    <property type="evidence" value="ECO:0007669"/>
    <property type="project" value="UniProtKB-KW"/>
</dbReference>
<dbReference type="EMBL" id="QGNW01000043">
    <property type="protein sequence ID" value="RVX08030.1"/>
    <property type="molecule type" value="Genomic_DNA"/>
</dbReference>